<dbReference type="RefSeq" id="WP_387699115.1">
    <property type="nucleotide sequence ID" value="NZ_JBIAMX010000002.1"/>
</dbReference>
<keyword evidence="4" id="KW-0233">DNA recombination</keyword>
<dbReference type="SUPFAM" id="SSF56349">
    <property type="entry name" value="DNA breaking-rejoining enzymes"/>
    <property type="match status" value="1"/>
</dbReference>
<evidence type="ECO:0000256" key="5">
    <source>
        <dbReference type="SAM" id="MobiDB-lite"/>
    </source>
</evidence>
<accession>A0ABW6PI78</accession>
<keyword evidence="3" id="KW-0238">DNA-binding</keyword>
<evidence type="ECO:0000256" key="3">
    <source>
        <dbReference type="ARBA" id="ARBA00023125"/>
    </source>
</evidence>
<feature type="region of interest" description="Disordered" evidence="5">
    <location>
        <begin position="1"/>
        <end position="20"/>
    </location>
</feature>
<comment type="caution">
    <text evidence="7">The sequence shown here is derived from an EMBL/GenBank/DDBJ whole genome shotgun (WGS) entry which is preliminary data.</text>
</comment>
<dbReference type="PROSITE" id="PS51898">
    <property type="entry name" value="TYR_RECOMBINASE"/>
    <property type="match status" value="1"/>
</dbReference>
<name>A0ABW6PI78_9NOCA</name>
<gene>
    <name evidence="7" type="ORF">ACFYTF_04640</name>
</gene>
<organism evidence="7 8">
    <name type="scientific">Nocardia thailandica</name>
    <dbReference type="NCBI Taxonomy" id="257275"/>
    <lineage>
        <taxon>Bacteria</taxon>
        <taxon>Bacillati</taxon>
        <taxon>Actinomycetota</taxon>
        <taxon>Actinomycetes</taxon>
        <taxon>Mycobacteriales</taxon>
        <taxon>Nocardiaceae</taxon>
        <taxon>Nocardia</taxon>
    </lineage>
</organism>
<evidence type="ECO:0000256" key="1">
    <source>
        <dbReference type="ARBA" id="ARBA00008857"/>
    </source>
</evidence>
<evidence type="ECO:0000259" key="6">
    <source>
        <dbReference type="PROSITE" id="PS51898"/>
    </source>
</evidence>
<dbReference type="InterPro" id="IPR013762">
    <property type="entry name" value="Integrase-like_cat_sf"/>
</dbReference>
<evidence type="ECO:0000313" key="8">
    <source>
        <dbReference type="Proteomes" id="UP001601444"/>
    </source>
</evidence>
<proteinExistence type="inferred from homology"/>
<dbReference type="PANTHER" id="PTHR30349">
    <property type="entry name" value="PHAGE INTEGRASE-RELATED"/>
    <property type="match status" value="1"/>
</dbReference>
<protein>
    <submittedName>
        <fullName evidence="7">Tyrosine-type recombinase/integrase</fullName>
    </submittedName>
</protein>
<evidence type="ECO:0000256" key="2">
    <source>
        <dbReference type="ARBA" id="ARBA00022908"/>
    </source>
</evidence>
<keyword evidence="8" id="KW-1185">Reference proteome</keyword>
<feature type="domain" description="Tyr recombinase" evidence="6">
    <location>
        <begin position="253"/>
        <end position="446"/>
    </location>
</feature>
<dbReference type="InterPro" id="IPR004107">
    <property type="entry name" value="Integrase_SAM-like_N"/>
</dbReference>
<dbReference type="PANTHER" id="PTHR30349:SF41">
    <property type="entry name" value="INTEGRASE_RECOMBINASE PROTEIN MJ0367-RELATED"/>
    <property type="match status" value="1"/>
</dbReference>
<dbReference type="Pfam" id="PF00589">
    <property type="entry name" value="Phage_integrase"/>
    <property type="match status" value="1"/>
</dbReference>
<comment type="similarity">
    <text evidence="1">Belongs to the 'phage' integrase family.</text>
</comment>
<dbReference type="Gene3D" id="1.10.443.10">
    <property type="entry name" value="Intergrase catalytic core"/>
    <property type="match status" value="1"/>
</dbReference>
<dbReference type="InterPro" id="IPR002104">
    <property type="entry name" value="Integrase_catalytic"/>
</dbReference>
<dbReference type="InterPro" id="IPR010998">
    <property type="entry name" value="Integrase_recombinase_N"/>
</dbReference>
<dbReference type="Proteomes" id="UP001601444">
    <property type="component" value="Unassembled WGS sequence"/>
</dbReference>
<keyword evidence="2" id="KW-0229">DNA integration</keyword>
<dbReference type="InterPro" id="IPR011010">
    <property type="entry name" value="DNA_brk_join_enz"/>
</dbReference>
<reference evidence="7 8" key="1">
    <citation type="submission" date="2024-10" db="EMBL/GenBank/DDBJ databases">
        <title>The Natural Products Discovery Center: Release of the First 8490 Sequenced Strains for Exploring Actinobacteria Biosynthetic Diversity.</title>
        <authorList>
            <person name="Kalkreuter E."/>
            <person name="Kautsar S.A."/>
            <person name="Yang D."/>
            <person name="Bader C.D."/>
            <person name="Teijaro C.N."/>
            <person name="Fluegel L."/>
            <person name="Davis C.M."/>
            <person name="Simpson J.R."/>
            <person name="Lauterbach L."/>
            <person name="Steele A.D."/>
            <person name="Gui C."/>
            <person name="Meng S."/>
            <person name="Li G."/>
            <person name="Viehrig K."/>
            <person name="Ye F."/>
            <person name="Su P."/>
            <person name="Kiefer A.F."/>
            <person name="Nichols A."/>
            <person name="Cepeda A.J."/>
            <person name="Yan W."/>
            <person name="Fan B."/>
            <person name="Jiang Y."/>
            <person name="Adhikari A."/>
            <person name="Zheng C.-J."/>
            <person name="Schuster L."/>
            <person name="Cowan T.M."/>
            <person name="Smanski M.J."/>
            <person name="Chevrette M.G."/>
            <person name="De Carvalho L.P.S."/>
            <person name="Shen B."/>
        </authorList>
    </citation>
    <scope>NUCLEOTIDE SEQUENCE [LARGE SCALE GENOMIC DNA]</scope>
    <source>
        <strain evidence="7 8">NPDC004045</strain>
    </source>
</reference>
<dbReference type="CDD" id="cd01189">
    <property type="entry name" value="INT_ICEBs1_C_like"/>
    <property type="match status" value="1"/>
</dbReference>
<dbReference type="Gene3D" id="1.10.150.130">
    <property type="match status" value="1"/>
</dbReference>
<dbReference type="InterPro" id="IPR050090">
    <property type="entry name" value="Tyrosine_recombinase_XerCD"/>
</dbReference>
<evidence type="ECO:0000256" key="4">
    <source>
        <dbReference type="ARBA" id="ARBA00023172"/>
    </source>
</evidence>
<dbReference type="EMBL" id="JBIAMX010000002">
    <property type="protein sequence ID" value="MFF0542104.1"/>
    <property type="molecule type" value="Genomic_DNA"/>
</dbReference>
<sequence length="458" mass="50944">MTGKPADAARAGRRAEPINTHTAKNGTVTYWFNADVGTKPDGSRDRRRFTYATKTEARREYRRITTEVAAGRYVAPTKTTVGEYLKAWLAGRRDVRRVTREGYGHALKPVIARFGGLPIQKLTKEHLDELVNWRLTEGRRTRQEPSELAEQVLAFVAEHPGGVRYAAITERFGEKGGRHLDRLRAAGRVERPERGVYVATGRAVAEAEPSGVSARTVNAMLIHLTDALDDAQAQGLVVRNVARLVKRPDMDDPEMQVWTREQAATFRAHVHDHRLYALFLLALCGLRRSEVMGLRWSRVVDGNLTVFRGRVAVGKDVEEDDPKSRRSKRTLPLPPDVAAALHRLKLTQKAEALAVGVPWSDERLVAVYEDGSEIRPEWFTDEFQRQAKAAGVPVIRLHDARHTAATILLDSGVSVAVAAKWLGHDPAVLLRRYAHAYDEAMESAGAALFSEQQPAAGE</sequence>
<evidence type="ECO:0000313" key="7">
    <source>
        <dbReference type="EMBL" id="MFF0542104.1"/>
    </source>
</evidence>
<dbReference type="Pfam" id="PF14659">
    <property type="entry name" value="Phage_int_SAM_3"/>
    <property type="match status" value="1"/>
</dbReference>